<comment type="caution">
    <text evidence="10">The sequence shown here is derived from an EMBL/GenBank/DDBJ whole genome shotgun (WGS) entry which is preliminary data.</text>
</comment>
<keyword evidence="5 8" id="KW-0812">Transmembrane</keyword>
<dbReference type="OrthoDB" id="1172410at2"/>
<evidence type="ECO:0000259" key="9">
    <source>
        <dbReference type="Pfam" id="PF13231"/>
    </source>
</evidence>
<dbReference type="InterPro" id="IPR038731">
    <property type="entry name" value="RgtA/B/C-like"/>
</dbReference>
<name>A0A495DSC8_9FLAO</name>
<evidence type="ECO:0000256" key="5">
    <source>
        <dbReference type="ARBA" id="ARBA00022692"/>
    </source>
</evidence>
<dbReference type="GO" id="GO:0016763">
    <property type="term" value="F:pentosyltransferase activity"/>
    <property type="evidence" value="ECO:0007669"/>
    <property type="project" value="TreeGrafter"/>
</dbReference>
<keyword evidence="3 10" id="KW-0328">Glycosyltransferase</keyword>
<sequence>MFKKVTILALLSGLAIICISYMKAALELEDAEQAFYSQWWRLTYDDQPPLYTWLQILVNKVFGVTKFSFSFLRALLFSGTIGSLYFFGKQYLKNKEQAALAVILLALVPVFIDFTFRRLSHTSLLCLSVVLTFIFIQRLITNKSTFNYVLLGLVISLGILTKYNYFLMLGALFLAIPFNSSLKKIILNKRILGTIALIVILIFPHFYDLFSSSYFVDELHKSVVVKTNTDNKNTIPVISSFLAFFKSIIILILPIFLFFGFLFWKKNAIVNIVESSWLKHVFIAQILVLLVVFVSMNTVKVHARWLLPLFIPYIVLLLSLVKIKGLNKYVNYGFIFFLFIIFAQTIRTPIEKVFKIPSSVHYSFNEISEDLNTNFKNKQWVLPDVTYAGNIRFLNPGREVLSLDDFTLPKSKEKKGQRVVVKINSDSLKSIEVKEVHRIDDFGKEKENLSFYLD</sequence>
<proteinExistence type="predicted"/>
<evidence type="ECO:0000256" key="8">
    <source>
        <dbReference type="SAM" id="Phobius"/>
    </source>
</evidence>
<dbReference type="RefSeq" id="WP_147406436.1">
    <property type="nucleotide sequence ID" value="NZ_RBIQ01000014.1"/>
</dbReference>
<feature type="transmembrane region" description="Helical" evidence="8">
    <location>
        <begin position="306"/>
        <end position="323"/>
    </location>
</feature>
<keyword evidence="2" id="KW-1003">Cell membrane</keyword>
<evidence type="ECO:0000256" key="7">
    <source>
        <dbReference type="ARBA" id="ARBA00023136"/>
    </source>
</evidence>
<evidence type="ECO:0000256" key="3">
    <source>
        <dbReference type="ARBA" id="ARBA00022676"/>
    </source>
</evidence>
<feature type="transmembrane region" description="Helical" evidence="8">
    <location>
        <begin position="329"/>
        <end position="346"/>
    </location>
</feature>
<evidence type="ECO:0000256" key="1">
    <source>
        <dbReference type="ARBA" id="ARBA00004651"/>
    </source>
</evidence>
<comment type="subcellular location">
    <subcellularLocation>
        <location evidence="1">Cell membrane</location>
        <topology evidence="1">Multi-pass membrane protein</topology>
    </subcellularLocation>
</comment>
<gene>
    <name evidence="10" type="ORF">CLV91_3357</name>
</gene>
<dbReference type="Proteomes" id="UP000269412">
    <property type="component" value="Unassembled WGS sequence"/>
</dbReference>
<evidence type="ECO:0000256" key="2">
    <source>
        <dbReference type="ARBA" id="ARBA00022475"/>
    </source>
</evidence>
<dbReference type="GO" id="GO:0005886">
    <property type="term" value="C:plasma membrane"/>
    <property type="evidence" value="ECO:0007669"/>
    <property type="project" value="UniProtKB-SubCell"/>
</dbReference>
<feature type="transmembrane region" description="Helical" evidence="8">
    <location>
        <begin position="148"/>
        <end position="176"/>
    </location>
</feature>
<dbReference type="PANTHER" id="PTHR33908">
    <property type="entry name" value="MANNOSYLTRANSFERASE YKCB-RELATED"/>
    <property type="match status" value="1"/>
</dbReference>
<dbReference type="InterPro" id="IPR050297">
    <property type="entry name" value="LipidA_mod_glycosyltrf_83"/>
</dbReference>
<dbReference type="AlphaFoldDB" id="A0A495DSC8"/>
<feature type="domain" description="Glycosyltransferase RgtA/B/C/D-like" evidence="9">
    <location>
        <begin position="46"/>
        <end position="206"/>
    </location>
</feature>
<organism evidence="10 11">
    <name type="scientific">Maribacter vaceletii</name>
    <dbReference type="NCBI Taxonomy" id="1206816"/>
    <lineage>
        <taxon>Bacteria</taxon>
        <taxon>Pseudomonadati</taxon>
        <taxon>Bacteroidota</taxon>
        <taxon>Flavobacteriia</taxon>
        <taxon>Flavobacteriales</taxon>
        <taxon>Flavobacteriaceae</taxon>
        <taxon>Maribacter</taxon>
    </lineage>
</organism>
<dbReference type="GO" id="GO:0009103">
    <property type="term" value="P:lipopolysaccharide biosynthetic process"/>
    <property type="evidence" value="ECO:0007669"/>
    <property type="project" value="UniProtKB-ARBA"/>
</dbReference>
<feature type="transmembrane region" description="Helical" evidence="8">
    <location>
        <begin position="122"/>
        <end position="141"/>
    </location>
</feature>
<feature type="transmembrane region" description="Helical" evidence="8">
    <location>
        <begin position="67"/>
        <end position="87"/>
    </location>
</feature>
<feature type="transmembrane region" description="Helical" evidence="8">
    <location>
        <begin position="191"/>
        <end position="216"/>
    </location>
</feature>
<keyword evidence="4 10" id="KW-0808">Transferase</keyword>
<protein>
    <submittedName>
        <fullName evidence="10">Dolichyl-phosphate-mannose-protein mannosyltransferase</fullName>
    </submittedName>
</protein>
<accession>A0A495DSC8</accession>
<evidence type="ECO:0000313" key="10">
    <source>
        <dbReference type="EMBL" id="RKR06502.1"/>
    </source>
</evidence>
<keyword evidence="11" id="KW-1185">Reference proteome</keyword>
<evidence type="ECO:0000313" key="11">
    <source>
        <dbReference type="Proteomes" id="UP000269412"/>
    </source>
</evidence>
<keyword evidence="7 8" id="KW-0472">Membrane</keyword>
<dbReference type="EMBL" id="RBIQ01000014">
    <property type="protein sequence ID" value="RKR06502.1"/>
    <property type="molecule type" value="Genomic_DNA"/>
</dbReference>
<dbReference type="PANTHER" id="PTHR33908:SF11">
    <property type="entry name" value="MEMBRANE PROTEIN"/>
    <property type="match status" value="1"/>
</dbReference>
<evidence type="ECO:0000256" key="6">
    <source>
        <dbReference type="ARBA" id="ARBA00022989"/>
    </source>
</evidence>
<keyword evidence="6 8" id="KW-1133">Transmembrane helix</keyword>
<dbReference type="Pfam" id="PF13231">
    <property type="entry name" value="PMT_2"/>
    <property type="match status" value="1"/>
</dbReference>
<evidence type="ECO:0000256" key="4">
    <source>
        <dbReference type="ARBA" id="ARBA00022679"/>
    </source>
</evidence>
<reference evidence="10 11" key="1">
    <citation type="submission" date="2018-10" db="EMBL/GenBank/DDBJ databases">
        <title>Genomic Encyclopedia of Archaeal and Bacterial Type Strains, Phase II (KMG-II): from individual species to whole genera.</title>
        <authorList>
            <person name="Goeker M."/>
        </authorList>
    </citation>
    <scope>NUCLEOTIDE SEQUENCE [LARGE SCALE GENOMIC DNA]</scope>
    <source>
        <strain evidence="10 11">DSM 25230</strain>
    </source>
</reference>
<feature type="transmembrane region" description="Helical" evidence="8">
    <location>
        <begin position="237"/>
        <end position="264"/>
    </location>
</feature>
<feature type="transmembrane region" description="Helical" evidence="8">
    <location>
        <begin position="276"/>
        <end position="294"/>
    </location>
</feature>